<dbReference type="PANTHER" id="PTHR33803:SF3">
    <property type="entry name" value="BLL1974 PROTEIN"/>
    <property type="match status" value="1"/>
</dbReference>
<dbReference type="KEGG" id="ibu:IB211_01910"/>
<feature type="domain" description="Transposase DDE" evidence="2">
    <location>
        <begin position="291"/>
        <end position="378"/>
    </location>
</feature>
<accession>A0A0S2W4M5</accession>
<reference evidence="4" key="2">
    <citation type="submission" date="2015-04" db="EMBL/GenBank/DDBJ databases">
        <title>A butyrogenic pathway from the amino acid lysine in a human gut commensal.</title>
        <authorList>
            <person name="de Vos W.M."/>
            <person name="Bui N.T.P."/>
            <person name="Plugge C.M."/>
            <person name="Ritari J."/>
        </authorList>
    </citation>
    <scope>NUCLEOTIDE SEQUENCE [LARGE SCALE GENOMIC DNA]</scope>
    <source>
        <strain evidence="4">AF211</strain>
    </source>
</reference>
<keyword evidence="4" id="KW-1185">Reference proteome</keyword>
<gene>
    <name evidence="3" type="ORF">IB211_01910</name>
</gene>
<evidence type="ECO:0000259" key="2">
    <source>
        <dbReference type="Pfam" id="PF13586"/>
    </source>
</evidence>
<evidence type="ECO:0008006" key="5">
    <source>
        <dbReference type="Google" id="ProtNLM"/>
    </source>
</evidence>
<evidence type="ECO:0000313" key="3">
    <source>
        <dbReference type="EMBL" id="ALP94301.1"/>
    </source>
</evidence>
<evidence type="ECO:0000259" key="1">
    <source>
        <dbReference type="Pfam" id="PF05598"/>
    </source>
</evidence>
<dbReference type="EMBL" id="CP011307">
    <property type="protein sequence ID" value="ALP94301.1"/>
    <property type="molecule type" value="Genomic_DNA"/>
</dbReference>
<sequence length="413" mass="47591">MFGSLHIQASECFTDEKVVENISENPYLQYFLGLHEFQTKPLFDTSMMTYFRKRFTADDVAAINEELYRRVHPPKDEPPQGGGNGGTLVLDATVAPADVRYPTDLSLLNECRENVEELIDTVWDKSEKRGHKTSYNRRKARKRYLKIAKLRKAKRKAVKQAVSEQLDYVERGLSDLDNLLAALPKDTLKHRQWERLATLRSVAEQQRTHLENPQASIPDRIVNLRQPHVRPIVRGKAGHPVEFGQKLGFSVVDGYTFIDAQSFDNFNEGVTLIASAEKYKVRFGHYPERILADTIYRNRENRRFCKEHGIRLSGPRLGRPKADELEADREMAYRDSCDRNIVESRNGIAKRRYGLDRILSYLSCTAKTEAALVVLAMNAAHCLQTLLRTFFARMFRLLRFAILRFFPDLAVIQ</sequence>
<dbReference type="InterPro" id="IPR008490">
    <property type="entry name" value="Transposase_InsH_N"/>
</dbReference>
<name>A0A0S2W4M5_9FIRM</name>
<dbReference type="PATRIC" id="fig|1297617.4.peg.1971"/>
<dbReference type="Pfam" id="PF13586">
    <property type="entry name" value="DDE_Tnp_1_2"/>
    <property type="match status" value="1"/>
</dbReference>
<evidence type="ECO:0000313" key="4">
    <source>
        <dbReference type="Proteomes" id="UP000064844"/>
    </source>
</evidence>
<dbReference type="NCBIfam" id="NF033578">
    <property type="entry name" value="transpos_IS5_1"/>
    <property type="match status" value="1"/>
</dbReference>
<dbReference type="RefSeq" id="WP_058117869.1">
    <property type="nucleotide sequence ID" value="NZ_CP011307.1"/>
</dbReference>
<dbReference type="InterPro" id="IPR025668">
    <property type="entry name" value="Tnp_DDE_dom"/>
</dbReference>
<dbReference type="InterPro" id="IPR047710">
    <property type="entry name" value="Transpos_IS5-like"/>
</dbReference>
<proteinExistence type="predicted"/>
<organism evidence="3 4">
    <name type="scientific">Intestinimonas butyriciproducens</name>
    <dbReference type="NCBI Taxonomy" id="1297617"/>
    <lineage>
        <taxon>Bacteria</taxon>
        <taxon>Bacillati</taxon>
        <taxon>Bacillota</taxon>
        <taxon>Clostridia</taxon>
        <taxon>Eubacteriales</taxon>
        <taxon>Intestinimonas</taxon>
    </lineage>
</organism>
<dbReference type="AlphaFoldDB" id="A0A0S2W4M5"/>
<dbReference type="Proteomes" id="UP000064844">
    <property type="component" value="Chromosome"/>
</dbReference>
<dbReference type="PANTHER" id="PTHR33803">
    <property type="entry name" value="IS1478 TRANSPOSASE"/>
    <property type="match status" value="1"/>
</dbReference>
<reference evidence="3 4" key="1">
    <citation type="journal article" date="2015" name="Nat. Commun.">
        <title>Production of butyrate from lysine and the Amadori product fructoselysine by a human gut commensal.</title>
        <authorList>
            <person name="Bui T.P."/>
            <person name="Ritari J."/>
            <person name="Boeren S."/>
            <person name="de Waard P."/>
            <person name="Plugge C.M."/>
            <person name="de Vos W.M."/>
        </authorList>
    </citation>
    <scope>NUCLEOTIDE SEQUENCE [LARGE SCALE GENOMIC DNA]</scope>
    <source>
        <strain evidence="3 4">AF211</strain>
    </source>
</reference>
<dbReference type="Pfam" id="PF05598">
    <property type="entry name" value="DUF772"/>
    <property type="match status" value="1"/>
</dbReference>
<protein>
    <recommendedName>
        <fullName evidence="5">Transposase</fullName>
    </recommendedName>
</protein>
<feature type="domain" description="Transposase InsH N-terminal" evidence="1">
    <location>
        <begin position="1"/>
        <end position="54"/>
    </location>
</feature>